<organism evidence="2 3">
    <name type="scientific">Erythrobacter ramosus</name>
    <dbReference type="NCBI Taxonomy" id="35811"/>
    <lineage>
        <taxon>Bacteria</taxon>
        <taxon>Pseudomonadati</taxon>
        <taxon>Pseudomonadota</taxon>
        <taxon>Alphaproteobacteria</taxon>
        <taxon>Sphingomonadales</taxon>
        <taxon>Erythrobacteraceae</taxon>
        <taxon>Erythrobacter/Porphyrobacter group</taxon>
        <taxon>Erythrobacter</taxon>
    </lineage>
</organism>
<evidence type="ECO:0000313" key="4">
    <source>
        <dbReference type="Proteomes" id="UP000548685"/>
    </source>
</evidence>
<dbReference type="EMBL" id="JACICE010000001">
    <property type="protein sequence ID" value="MBB3775141.1"/>
    <property type="molecule type" value="Genomic_DNA"/>
</dbReference>
<dbReference type="AlphaFoldDB" id="A0A6I4UDH7"/>
<reference evidence="1 4" key="2">
    <citation type="submission" date="2020-08" db="EMBL/GenBank/DDBJ databases">
        <title>Genomic Encyclopedia of Type Strains, Phase IV (KMG-IV): sequencing the most valuable type-strain genomes for metagenomic binning, comparative biology and taxonomic classification.</title>
        <authorList>
            <person name="Goeker M."/>
        </authorList>
    </citation>
    <scope>NUCLEOTIDE SEQUENCE [LARGE SCALE GENOMIC DNA]</scope>
    <source>
        <strain evidence="1 4">DSM 8510</strain>
    </source>
</reference>
<comment type="caution">
    <text evidence="2">The sequence shown here is derived from an EMBL/GenBank/DDBJ whole genome shotgun (WGS) entry which is preliminary data.</text>
</comment>
<protein>
    <submittedName>
        <fullName evidence="2">Uncharacterized protein</fullName>
    </submittedName>
</protein>
<proteinExistence type="predicted"/>
<name>A0A6I4UDH7_9SPHN</name>
<sequence length="133" mass="14568">MNDTGFADRGVIRPLIRRIALKSAVGEARVSIEALFDLMNEHREPLRSDGAPLTEQGIGLTARDLQRAINGDAISSSERHAMRKDELLEGVKLVAQLLDRIEVGIRHGLFSCASDEEATRLEQAPHRLCGGAK</sequence>
<keyword evidence="4" id="KW-1185">Reference proteome</keyword>
<gene>
    <name evidence="1" type="ORF">FHS52_001084</name>
    <name evidence="2" type="ORF">GRI59_01225</name>
</gene>
<accession>A0A6I4UDH7</accession>
<evidence type="ECO:0000313" key="2">
    <source>
        <dbReference type="EMBL" id="MXP37231.1"/>
    </source>
</evidence>
<dbReference type="Proteomes" id="UP000548685">
    <property type="component" value="Unassembled WGS sequence"/>
</dbReference>
<dbReference type="RefSeq" id="WP_160759387.1">
    <property type="nucleotide sequence ID" value="NZ_BAAADZ010000002.1"/>
</dbReference>
<dbReference type="Proteomes" id="UP000430021">
    <property type="component" value="Unassembled WGS sequence"/>
</dbReference>
<dbReference type="EMBL" id="WTYB01000001">
    <property type="protein sequence ID" value="MXP37231.1"/>
    <property type="molecule type" value="Genomic_DNA"/>
</dbReference>
<evidence type="ECO:0000313" key="1">
    <source>
        <dbReference type="EMBL" id="MBB3775141.1"/>
    </source>
</evidence>
<reference evidence="2 3" key="1">
    <citation type="submission" date="2019-12" db="EMBL/GenBank/DDBJ databases">
        <title>Genomic-based taxomic classification of the family Erythrobacteraceae.</title>
        <authorList>
            <person name="Xu L."/>
        </authorList>
    </citation>
    <scope>NUCLEOTIDE SEQUENCE [LARGE SCALE GENOMIC DNA]</scope>
    <source>
        <strain evidence="2 3">JCM 10282</strain>
    </source>
</reference>
<evidence type="ECO:0000313" key="3">
    <source>
        <dbReference type="Proteomes" id="UP000430021"/>
    </source>
</evidence>